<dbReference type="Pfam" id="PF15813">
    <property type="entry name" value="DUF4708"/>
    <property type="match status" value="2"/>
</dbReference>
<dbReference type="AlphaFoldDB" id="A0A8R2LU92"/>
<reference evidence="3" key="1">
    <citation type="journal article" date="2008" name="Insect Biochem. Mol. Biol.">
        <title>The genome of a lepidopteran model insect, the silkworm Bombyx mori.</title>
        <authorList>
            <consortium name="International Silkworm Genome Consortium"/>
        </authorList>
    </citation>
    <scope>NUCLEOTIDE SEQUENCE [LARGE SCALE GENOMIC DNA]</scope>
    <source>
        <strain evidence="3">p50T</strain>
    </source>
</reference>
<evidence type="ECO:0000259" key="1">
    <source>
        <dbReference type="Pfam" id="PF15813"/>
    </source>
</evidence>
<feature type="domain" description="DUF4708" evidence="1">
    <location>
        <begin position="174"/>
        <end position="247"/>
    </location>
</feature>
<evidence type="ECO:0000313" key="2">
    <source>
        <dbReference type="EnsemblMetazoa" id="XP_037866585.1"/>
    </source>
</evidence>
<dbReference type="GeneID" id="110385731"/>
<organism evidence="2 3">
    <name type="scientific">Bombyx mori</name>
    <name type="common">Silk moth</name>
    <dbReference type="NCBI Taxonomy" id="7091"/>
    <lineage>
        <taxon>Eukaryota</taxon>
        <taxon>Metazoa</taxon>
        <taxon>Ecdysozoa</taxon>
        <taxon>Arthropoda</taxon>
        <taxon>Hexapoda</taxon>
        <taxon>Insecta</taxon>
        <taxon>Pterygota</taxon>
        <taxon>Neoptera</taxon>
        <taxon>Endopterygota</taxon>
        <taxon>Lepidoptera</taxon>
        <taxon>Glossata</taxon>
        <taxon>Ditrysia</taxon>
        <taxon>Bombycoidea</taxon>
        <taxon>Bombycidae</taxon>
        <taxon>Bombycinae</taxon>
        <taxon>Bombyx</taxon>
    </lineage>
</organism>
<name>A0A8R2LU92_BOMMO</name>
<evidence type="ECO:0000313" key="3">
    <source>
        <dbReference type="Proteomes" id="UP000005204"/>
    </source>
</evidence>
<sequence>MDHNYKYSLKNPNFLNIGYINAVANLNDKRDRSAPSSYHWKILKCRMLIFSNSSILACPDKTDVKQIHVIFNKVGDDYDMLNSMFLRFSLIQQGRIKNATPELFERCFHYTMTAKLAPVWNVLGYNFMINNREFLTSTKSEDGIKYSIRSSELVTAIELKPVKIHLIRSKEEFVVGETIRVLPSLNKACIDDFCNSLSESNNFKCYKDLRRHWKNIHGYRLPNDECPYYKVRFWRGEPLTYPKICILKDFPIVTPVQRPRENIILANFLDCLKSKMSHFLGMTLIIEGVDNVRHQSIVNMSETQAVSLCTPTQEV</sequence>
<accession>A0A8R2LU92</accession>
<dbReference type="RefSeq" id="XP_037866585.1">
    <property type="nucleotide sequence ID" value="XM_038010657.2"/>
</dbReference>
<protein>
    <recommendedName>
        <fullName evidence="1">DUF4708 domain-containing protein</fullName>
    </recommendedName>
</protein>
<keyword evidence="3" id="KW-1185">Reference proteome</keyword>
<proteinExistence type="predicted"/>
<reference evidence="2" key="2">
    <citation type="submission" date="2022-06" db="UniProtKB">
        <authorList>
            <consortium name="EnsemblMetazoa"/>
        </authorList>
    </citation>
    <scope>IDENTIFICATION</scope>
    <source>
        <strain evidence="2">p50T (Dazao)</strain>
    </source>
</reference>
<dbReference type="PANTHER" id="PTHR28495">
    <property type="entry name" value="HYPOTHETICAL PROTEIN LOC100359752"/>
    <property type="match status" value="1"/>
</dbReference>
<dbReference type="Proteomes" id="UP000005204">
    <property type="component" value="Unassembled WGS sequence"/>
</dbReference>
<dbReference type="PANTHER" id="PTHR28495:SF1">
    <property type="entry name" value="GENE, 17266-RELATED"/>
    <property type="match status" value="1"/>
</dbReference>
<dbReference type="EnsemblMetazoa" id="XM_038010657.1">
    <property type="protein sequence ID" value="XP_037866585.1"/>
    <property type="gene ID" value="LOC110385731"/>
</dbReference>
<feature type="domain" description="DUF4708" evidence="1">
    <location>
        <begin position="40"/>
        <end position="164"/>
    </location>
</feature>
<dbReference type="KEGG" id="bmor:110385731"/>
<dbReference type="InterPro" id="IPR031643">
    <property type="entry name" value="DUF4708"/>
</dbReference>